<dbReference type="PANTHER" id="PTHR46388">
    <property type="entry name" value="NHL REPEAT-CONTAINING PROTEIN 2"/>
    <property type="match status" value="1"/>
</dbReference>
<dbReference type="EMBL" id="JAGDFM010000283">
    <property type="protein sequence ID" value="KAG7380659.1"/>
    <property type="molecule type" value="Genomic_DNA"/>
</dbReference>
<gene>
    <name evidence="3" type="primary">NHLRC2_2</name>
    <name evidence="3" type="ORF">PHYPSEUDO_006961</name>
</gene>
<keyword evidence="4" id="KW-1185">Reference proteome</keyword>
<reference evidence="3" key="1">
    <citation type="submission" date="2021-02" db="EMBL/GenBank/DDBJ databases">
        <authorList>
            <person name="Palmer J.M."/>
        </authorList>
    </citation>
    <scope>NUCLEOTIDE SEQUENCE</scope>
    <source>
        <strain evidence="3">SCRP734</strain>
    </source>
</reference>
<evidence type="ECO:0000313" key="4">
    <source>
        <dbReference type="Proteomes" id="UP000694044"/>
    </source>
</evidence>
<dbReference type="Proteomes" id="UP000694044">
    <property type="component" value="Unassembled WGS sequence"/>
</dbReference>
<protein>
    <submittedName>
        <fullName evidence="3">NHL repeat-containing protein 2</fullName>
    </submittedName>
</protein>
<evidence type="ECO:0000313" key="3">
    <source>
        <dbReference type="EMBL" id="KAG7380659.1"/>
    </source>
</evidence>
<evidence type="ECO:0000256" key="2">
    <source>
        <dbReference type="SAM" id="MobiDB-lite"/>
    </source>
</evidence>
<feature type="region of interest" description="Disordered" evidence="2">
    <location>
        <begin position="1"/>
        <end position="25"/>
    </location>
</feature>
<dbReference type="InterPro" id="IPR001258">
    <property type="entry name" value="NHL_repeat"/>
</dbReference>
<feature type="compositionally biased region" description="Basic and acidic residues" evidence="2">
    <location>
        <begin position="1"/>
        <end position="12"/>
    </location>
</feature>
<accession>A0A8T1VKC3</accession>
<dbReference type="AlphaFoldDB" id="A0A8T1VKC3"/>
<evidence type="ECO:0000256" key="1">
    <source>
        <dbReference type="ARBA" id="ARBA00022737"/>
    </source>
</evidence>
<keyword evidence="1" id="KW-0677">Repeat</keyword>
<comment type="caution">
    <text evidence="3">The sequence shown here is derived from an EMBL/GenBank/DDBJ whole genome shotgun (WGS) entry which is preliminary data.</text>
</comment>
<dbReference type="OrthoDB" id="109250at2759"/>
<proteinExistence type="predicted"/>
<dbReference type="PANTHER" id="PTHR46388:SF2">
    <property type="entry name" value="NHL REPEAT-CONTAINING PROTEIN 2"/>
    <property type="match status" value="1"/>
</dbReference>
<organism evidence="3 4">
    <name type="scientific">Phytophthora pseudosyringae</name>
    <dbReference type="NCBI Taxonomy" id="221518"/>
    <lineage>
        <taxon>Eukaryota</taxon>
        <taxon>Sar</taxon>
        <taxon>Stramenopiles</taxon>
        <taxon>Oomycota</taxon>
        <taxon>Peronosporomycetes</taxon>
        <taxon>Peronosporales</taxon>
        <taxon>Peronosporaceae</taxon>
        <taxon>Phytophthora</taxon>
    </lineage>
</organism>
<dbReference type="Pfam" id="PF01436">
    <property type="entry name" value="NHL"/>
    <property type="match status" value="2"/>
</dbReference>
<sequence>MARSARDNDERWIGSGRRGHVDGDARDAELNRPFGVCAFRNGTLAFTDTHNNAVRFVISETRRCGAMSKTRRRDFVKTAACSGLLTPKGIAASSDERHLFVCDTGHHRIKLAALPSRSALVDVGSIADGVEMFAFAGNGKKGWRDGAALEANFNSPAGVCEYGDGSIIVADTGNHCIRQIRRTVSGKLVVKTIVGAQASLEATRGGGNQRRHAERTANVPVGNRVSGYRDGAHSLF</sequence>
<name>A0A8T1VKC3_9STRA</name>